<dbReference type="GO" id="GO:0005634">
    <property type="term" value="C:nucleus"/>
    <property type="evidence" value="ECO:0007669"/>
    <property type="project" value="TreeGrafter"/>
</dbReference>
<dbReference type="AlphaFoldDB" id="A0AAD8H8I8"/>
<comment type="caution">
    <text evidence="1">The sequence shown here is derived from an EMBL/GenBank/DDBJ whole genome shotgun (WGS) entry which is preliminary data.</text>
</comment>
<proteinExistence type="predicted"/>
<organism evidence="1 2">
    <name type="scientific">Heracleum sosnowskyi</name>
    <dbReference type="NCBI Taxonomy" id="360622"/>
    <lineage>
        <taxon>Eukaryota</taxon>
        <taxon>Viridiplantae</taxon>
        <taxon>Streptophyta</taxon>
        <taxon>Embryophyta</taxon>
        <taxon>Tracheophyta</taxon>
        <taxon>Spermatophyta</taxon>
        <taxon>Magnoliopsida</taxon>
        <taxon>eudicotyledons</taxon>
        <taxon>Gunneridae</taxon>
        <taxon>Pentapetalae</taxon>
        <taxon>asterids</taxon>
        <taxon>campanulids</taxon>
        <taxon>Apiales</taxon>
        <taxon>Apiaceae</taxon>
        <taxon>Apioideae</taxon>
        <taxon>apioid superclade</taxon>
        <taxon>Tordylieae</taxon>
        <taxon>Tordyliinae</taxon>
        <taxon>Heracleum</taxon>
    </lineage>
</organism>
<reference evidence="1" key="1">
    <citation type="submission" date="2023-02" db="EMBL/GenBank/DDBJ databases">
        <title>Genome of toxic invasive species Heracleum sosnowskyi carries increased number of genes despite the absence of recent whole-genome duplications.</title>
        <authorList>
            <person name="Schelkunov M."/>
            <person name="Shtratnikova V."/>
            <person name="Makarenko M."/>
            <person name="Klepikova A."/>
            <person name="Omelchenko D."/>
            <person name="Novikova G."/>
            <person name="Obukhova E."/>
            <person name="Bogdanov V."/>
            <person name="Penin A."/>
            <person name="Logacheva M."/>
        </authorList>
    </citation>
    <scope>NUCLEOTIDE SEQUENCE</scope>
    <source>
        <strain evidence="1">Hsosn_3</strain>
        <tissue evidence="1">Leaf</tissue>
    </source>
</reference>
<dbReference type="PANTHER" id="PTHR15835:SF16">
    <property type="entry name" value="F20D23.9 PROTEIN"/>
    <property type="match status" value="1"/>
</dbReference>
<reference evidence="1" key="2">
    <citation type="submission" date="2023-05" db="EMBL/GenBank/DDBJ databases">
        <authorList>
            <person name="Schelkunov M.I."/>
        </authorList>
    </citation>
    <scope>NUCLEOTIDE SEQUENCE</scope>
    <source>
        <strain evidence="1">Hsosn_3</strain>
        <tissue evidence="1">Leaf</tissue>
    </source>
</reference>
<name>A0AAD8H8I8_9APIA</name>
<dbReference type="EMBL" id="JAUIZM010000010">
    <property type="protein sequence ID" value="KAK1362376.1"/>
    <property type="molecule type" value="Genomic_DNA"/>
</dbReference>
<dbReference type="Proteomes" id="UP001237642">
    <property type="component" value="Unassembled WGS sequence"/>
</dbReference>
<sequence length="117" mass="12965">MLLGPLNCEINYEEAVKFDPIKHHSCLCPLVNGNLAGTCCGSSSGSNGVSVMALCAWKLTLDALEDFQSLGHVSNQIRESKHADLRSLYKDDHLINGPKLWRTTPLVEAMRETDFIY</sequence>
<evidence type="ECO:0000313" key="2">
    <source>
        <dbReference type="Proteomes" id="UP001237642"/>
    </source>
</evidence>
<gene>
    <name evidence="1" type="ORF">POM88_046850</name>
</gene>
<protein>
    <submittedName>
        <fullName evidence="1">Rsm1 domain-containing protein</fullName>
    </submittedName>
</protein>
<dbReference type="PANTHER" id="PTHR15835">
    <property type="entry name" value="NUCLEAR-INTERACTING PARTNER OF ALK"/>
    <property type="match status" value="1"/>
</dbReference>
<keyword evidence="2" id="KW-1185">Reference proteome</keyword>
<accession>A0AAD8H8I8</accession>
<evidence type="ECO:0000313" key="1">
    <source>
        <dbReference type="EMBL" id="KAK1362376.1"/>
    </source>
</evidence>